<evidence type="ECO:0000313" key="2">
    <source>
        <dbReference type="EMBL" id="JAD91433.1"/>
    </source>
</evidence>
<feature type="region of interest" description="Disordered" evidence="1">
    <location>
        <begin position="93"/>
        <end position="140"/>
    </location>
</feature>
<accession>A0A0A9DXL1</accession>
<protein>
    <submittedName>
        <fullName evidence="2">Uncharacterized protein</fullName>
    </submittedName>
</protein>
<proteinExistence type="predicted"/>
<dbReference type="AlphaFoldDB" id="A0A0A9DXL1"/>
<dbReference type="EMBL" id="GBRH01206462">
    <property type="protein sequence ID" value="JAD91433.1"/>
    <property type="molecule type" value="Transcribed_RNA"/>
</dbReference>
<reference evidence="2" key="1">
    <citation type="submission" date="2014-09" db="EMBL/GenBank/DDBJ databases">
        <authorList>
            <person name="Magalhaes I.L.F."/>
            <person name="Oliveira U."/>
            <person name="Santos F.R."/>
            <person name="Vidigal T.H.D.A."/>
            <person name="Brescovit A.D."/>
            <person name="Santos A.J."/>
        </authorList>
    </citation>
    <scope>NUCLEOTIDE SEQUENCE</scope>
    <source>
        <tissue evidence="2">Shoot tissue taken approximately 20 cm above the soil surface</tissue>
    </source>
</reference>
<sequence>MFQKQRHLTQHFTAVHIHPFHFIRSKRGTANPLLITAKLGASCTAAAASPGSLQLLPEHPQQVREREDAGEAAVVVLVEHPHVAHAVRERLHHHGHKRARGAAHHRLLGRPAPVAPRRRAPQLRPAGLLVGGRRGGGEGE</sequence>
<reference evidence="2" key="2">
    <citation type="journal article" date="2015" name="Data Brief">
        <title>Shoot transcriptome of the giant reed, Arundo donax.</title>
        <authorList>
            <person name="Barrero R.A."/>
            <person name="Guerrero F.D."/>
            <person name="Moolhuijzen P."/>
            <person name="Goolsby J.A."/>
            <person name="Tidwell J."/>
            <person name="Bellgard S.E."/>
            <person name="Bellgard M.I."/>
        </authorList>
    </citation>
    <scope>NUCLEOTIDE SEQUENCE</scope>
    <source>
        <tissue evidence="2">Shoot tissue taken approximately 20 cm above the soil surface</tissue>
    </source>
</reference>
<feature type="compositionally biased region" description="Basic residues" evidence="1">
    <location>
        <begin position="93"/>
        <end position="108"/>
    </location>
</feature>
<evidence type="ECO:0000256" key="1">
    <source>
        <dbReference type="SAM" id="MobiDB-lite"/>
    </source>
</evidence>
<name>A0A0A9DXL1_ARUDO</name>
<organism evidence="2">
    <name type="scientific">Arundo donax</name>
    <name type="common">Giant reed</name>
    <name type="synonym">Donax arundinaceus</name>
    <dbReference type="NCBI Taxonomy" id="35708"/>
    <lineage>
        <taxon>Eukaryota</taxon>
        <taxon>Viridiplantae</taxon>
        <taxon>Streptophyta</taxon>
        <taxon>Embryophyta</taxon>
        <taxon>Tracheophyta</taxon>
        <taxon>Spermatophyta</taxon>
        <taxon>Magnoliopsida</taxon>
        <taxon>Liliopsida</taxon>
        <taxon>Poales</taxon>
        <taxon>Poaceae</taxon>
        <taxon>PACMAD clade</taxon>
        <taxon>Arundinoideae</taxon>
        <taxon>Arundineae</taxon>
        <taxon>Arundo</taxon>
    </lineage>
</organism>